<gene>
    <name evidence="1" type="ORF">KPL71_015441</name>
</gene>
<keyword evidence="2" id="KW-1185">Reference proteome</keyword>
<evidence type="ECO:0000313" key="1">
    <source>
        <dbReference type="EMBL" id="KAH9754427.1"/>
    </source>
</evidence>
<sequence length="1127" mass="126264">MSGSNHIASSSLLFHFVQPVKLNISNYLVWKAQVRISIIANGLESFINGENVCPERYLTESTQELGRSGAEASQKQKNPDYALWMKTDKLLQSWMLSSMVDNVLIMVINCETSLELWEILTEIFMSQSKARYLPLKMQLQSTKKRSLSVSDYFNKMKKIADSLAIRGNSVTLNELIMHLLTGLDDNYESLVTNILTRLEKEKLTVEEVYSMMLSHETRLEMSKGKSHNESLHDMTTNFAQKGQGYNRSGYNQKNVGAGTFSAYDNIQNSSTGPGKDVCQIYFIPCHVTYKCKHRFNQGFIPRNIGFDAFRPRGGGQNYRGFPENNQNYFGRGSGYNGSGFGSGFRPNFPRQTRPFFGYVAYHNPGIMNPQGVFDFQSANGAYNGAQTANMYAGNIGIPHNVPPSAQLANYSSVVDPAWYLDSGATNHIAQDAVSTSSESVFNPISPLSAVLVSMFTQLNSFDIETSPLMAVNSPQFNKNASMAHVASSPITSSQGYSYYLSILDDYTRYTWIFPLTAKSKTLPYNHHKLQFRSERCVFLGYNSLHKGYQCLHPSGRVYISNHVTFDESSFPFQSVEKFSTKSCSDSLHESTSSNPLVSFTLSQTAAQLDRSFSQSAPSAIALPSTSNLSSSENQLLSHTPSPINQQSSSQPLHHLSSPSQPIIGHSMTTRSKMGIFKPKKAYLVEYGSVSRYKARLVAKGFHQTQGIDYNETFSPVVKASTVKLILSLAVLNHWSMRQVDINNACLNGYLTEEVYMQQPQGFVDQSKPTHICKLQKTLYGLKQAPRAWFDRLKTVLTNQWGFKNSKSDNSLFFQRIQGHLLLVLVYVDDIIVTVTKTDTGLHLSQTKYIADLLNKVKMQDCTPCSTPMAANVPLTKTDNEFFADATLYRSTIGALHDVDWAADRDDRKSIAGYYVYFGPNLISWCSKKQGVVSRSSTKSEYRALAKATSEVLWLKSLLTEIGISLVSTLVICVMLALLKLFTVKMDATLGDMRGEQKMMMYPRSWMMLFAEVLGSEYAGIATLAPTLVLVWGFSIRIESASSIFYWEQYAVALSHVCTQSMRAGVLLSLSINVYYFLLSIYVPLLLNFFRGAFRSADLGPAHRFWMENVMDLSRGYSCCRPWRARAV</sequence>
<accession>A0ACB8KJ68</accession>
<dbReference type="Proteomes" id="UP000829398">
    <property type="component" value="Chromosome 5"/>
</dbReference>
<protein>
    <submittedName>
        <fullName evidence="1">Retrovirus-related pol polyprotein from transposon RE1</fullName>
    </submittedName>
</protein>
<evidence type="ECO:0000313" key="2">
    <source>
        <dbReference type="Proteomes" id="UP000829398"/>
    </source>
</evidence>
<name>A0ACB8KJ68_CITSI</name>
<proteinExistence type="predicted"/>
<organism evidence="1 2">
    <name type="scientific">Citrus sinensis</name>
    <name type="common">Sweet orange</name>
    <name type="synonym">Citrus aurantium var. sinensis</name>
    <dbReference type="NCBI Taxonomy" id="2711"/>
    <lineage>
        <taxon>Eukaryota</taxon>
        <taxon>Viridiplantae</taxon>
        <taxon>Streptophyta</taxon>
        <taxon>Embryophyta</taxon>
        <taxon>Tracheophyta</taxon>
        <taxon>Spermatophyta</taxon>
        <taxon>Magnoliopsida</taxon>
        <taxon>eudicotyledons</taxon>
        <taxon>Gunneridae</taxon>
        <taxon>Pentapetalae</taxon>
        <taxon>rosids</taxon>
        <taxon>malvids</taxon>
        <taxon>Sapindales</taxon>
        <taxon>Rutaceae</taxon>
        <taxon>Aurantioideae</taxon>
        <taxon>Citrus</taxon>
    </lineage>
</organism>
<dbReference type="EMBL" id="CM039174">
    <property type="protein sequence ID" value="KAH9754427.1"/>
    <property type="molecule type" value="Genomic_DNA"/>
</dbReference>
<reference evidence="2" key="1">
    <citation type="journal article" date="2023" name="Hortic. Res.">
        <title>A chromosome-level phased genome enabling allele-level studies in sweet orange: a case study on citrus Huanglongbing tolerance.</title>
        <authorList>
            <person name="Wu B."/>
            <person name="Yu Q."/>
            <person name="Deng Z."/>
            <person name="Duan Y."/>
            <person name="Luo F."/>
            <person name="Gmitter F. Jr."/>
        </authorList>
    </citation>
    <scope>NUCLEOTIDE SEQUENCE [LARGE SCALE GENOMIC DNA]</scope>
    <source>
        <strain evidence="2">cv. Valencia</strain>
    </source>
</reference>
<comment type="caution">
    <text evidence="1">The sequence shown here is derived from an EMBL/GenBank/DDBJ whole genome shotgun (WGS) entry which is preliminary data.</text>
</comment>